<feature type="compositionally biased region" description="Gly residues" evidence="5">
    <location>
        <begin position="686"/>
        <end position="703"/>
    </location>
</feature>
<feature type="compositionally biased region" description="Basic and acidic residues" evidence="5">
    <location>
        <begin position="518"/>
        <end position="529"/>
    </location>
</feature>
<dbReference type="PROSITE" id="PS51192">
    <property type="entry name" value="HELICASE_ATP_BIND_1"/>
    <property type="match status" value="1"/>
</dbReference>
<keyword evidence="2" id="KW-0378">Hydrolase</keyword>
<dbReference type="Pfam" id="PF00271">
    <property type="entry name" value="Helicase_C"/>
    <property type="match status" value="1"/>
</dbReference>
<organism evidence="7 8">
    <name type="scientific">Chlorella sorokiniana</name>
    <name type="common">Freshwater green alga</name>
    <dbReference type="NCBI Taxonomy" id="3076"/>
    <lineage>
        <taxon>Eukaryota</taxon>
        <taxon>Viridiplantae</taxon>
        <taxon>Chlorophyta</taxon>
        <taxon>core chlorophytes</taxon>
        <taxon>Trebouxiophyceae</taxon>
        <taxon>Chlorellales</taxon>
        <taxon>Chlorellaceae</taxon>
        <taxon>Chlorella clade</taxon>
        <taxon>Chlorella</taxon>
    </lineage>
</organism>
<comment type="caution">
    <text evidence="7">The sequence shown here is derived from an EMBL/GenBank/DDBJ whole genome shotgun (WGS) entry which is preliminary data.</text>
</comment>
<evidence type="ECO:0000256" key="3">
    <source>
        <dbReference type="ARBA" id="ARBA00022806"/>
    </source>
</evidence>
<keyword evidence="4" id="KW-0067">ATP-binding</keyword>
<evidence type="ECO:0000256" key="5">
    <source>
        <dbReference type="SAM" id="MobiDB-lite"/>
    </source>
</evidence>
<keyword evidence="3" id="KW-0347">Helicase</keyword>
<dbReference type="InterPro" id="IPR014001">
    <property type="entry name" value="Helicase_ATP-bd"/>
</dbReference>
<evidence type="ECO:0000313" key="8">
    <source>
        <dbReference type="Proteomes" id="UP000239899"/>
    </source>
</evidence>
<dbReference type="SUPFAM" id="SSF52540">
    <property type="entry name" value="P-loop containing nucleoside triphosphate hydrolases"/>
    <property type="match status" value="1"/>
</dbReference>
<feature type="compositionally biased region" description="Basic and acidic residues" evidence="5">
    <location>
        <begin position="1300"/>
        <end position="1319"/>
    </location>
</feature>
<dbReference type="InterPro" id="IPR052431">
    <property type="entry name" value="SKI2_subfamily_helicases"/>
</dbReference>
<evidence type="ECO:0000313" key="7">
    <source>
        <dbReference type="EMBL" id="PRW57760.1"/>
    </source>
</evidence>
<dbReference type="GO" id="GO:0003676">
    <property type="term" value="F:nucleic acid binding"/>
    <property type="evidence" value="ECO:0007669"/>
    <property type="project" value="InterPro"/>
</dbReference>
<feature type="region of interest" description="Disordered" evidence="5">
    <location>
        <begin position="1048"/>
        <end position="1085"/>
    </location>
</feature>
<name>A0A2P6TUL6_CHLSO</name>
<dbReference type="FunFam" id="3.40.50.300:FF:001039">
    <property type="entry name" value="ATP-dependent RNA helicase DDX60"/>
    <property type="match status" value="1"/>
</dbReference>
<dbReference type="GO" id="GO:0005737">
    <property type="term" value="C:cytoplasm"/>
    <property type="evidence" value="ECO:0007669"/>
    <property type="project" value="TreeGrafter"/>
</dbReference>
<sequence length="1869" mass="196836">MPTLADAAAAAVRQRYASLRPFYSNLLDDFGATDTFVVDGDALLVELLGSERLDWSHGGQFLQLRAQLEQFVAGVQAANSAGLRWWVAWFDCNRGLLPGGAAHAARALTAACLLGTLGVPALRFPSWWSEQWHEWLAAARPAMLLLTDLPQQGGADGGGEAAENALQPSAAAPAEVAAQAAERRRLHLQAYIVAAQAAGLQCAFLSELRFTAEGRMHAFRTGWRAAPGTAGRAPGADAGAAEAQAVGIDFAAKTEPPKLSLDVGPLLELAAKQAAPGQGRAALGTACCGAAVALTAATVPAAVRQLFAEAWCLHELLLRCLSLAERSRQLPPSLPAIAGGSGPSVLLPGTGAGFDDESTPYEANYHWHSGKPIDAAQLEAAEQPLDVTPAVLAGLSLEEMAASQSLPPFVVRRATQALQQIELLIKAGFRSDAQHQERTAKDFILQKAKDNGRAWQMFYRHQEQYAKSLDAAKFSRPPARTSGGRSTAQHGGASSRPAGWGGAGTSGSKAQAGLSKVEQMRRENSERLAAKSGGSAGEQWGVVRKRLEAAVAKAGWSREVAGEAAALLSNLAAKSAGVYLEAATWRVSQLSLTWEAAARPPRSTRGTGGSSTMAVGERQEGAGTPLAVELWAAVADILQRGLLQPGGSVPEEARLEAATACRRALKALGLVASAEHLAAVASSSAGGSGKSGGGKGAGGGKRGGSSKESSKTAPSGSKEGTGGSSKGASSDGSAAPEGLGLSDTRFQLRHCGPLLPHEAPPERDPRVQSFNPDPWQRQVLDAVDAGASALVVAPTSSGKTFISNYTISSVVQRAEDPDGVVVFVAPTKALVNQVTAQVYKNFEGSEASTGVFTKDYRHNTETCRILVTVPACLEILLLSPTSQPWVRRIRYAILDEVHCLNEVHLGEGGARDGAGSTWEHILLLLRCPFLALSATIDARGAVGRCRHVAAEGLLSSTLHWHTHLCFSGNPEEFSGWLAGVKRLQSQQDAAAGRAPEWGGPGHYDVRLIQHYTRHSDLRLHTYQPRCLDGEAGDSWRLLPALRVASLEGRESRAQGRAGGGGGLGGTGSLGSGSLNGGSTSSGSKTALPLDDGCSVHGELRRLNPLALLQIEDLMQGSFPPELSLEPADVEQLYDGLVAAASSAQGTAWHAQVADRLAALAPERFFAPAEDGAGAGSGPFITRQQVRRYEAELKSLLLAWAAGSEAEGRAAAAATLASVRAAQYQPAPEHDSTLRNGRAMVGLTLDLLRRGQLPAIAFSFEHRVCHRLAEAVVEYLEACEAADREVNAEAYSAARREAEEAAKRAKAARDRKPDKRRGGGEEQGEEASAPGGWDEEGVLPEFSLAGKPKTPPQQEGWTLQNDPLVRGLKRGIAIHHGGLPKVYRQVCEILFRAGHLRMVFATGTLAFGIHMPCRTVVFAGDHLFLNALLFRQMMGRAGRRGFDPLGNVVFFGVGPRKIRNLMISPVPRLRGHFPLNITICLRALALHHIVASPGGKAAASSLVGRRRAGGGGSATKEVAGLACDTLATLFQRPFYAEGRQGLLQRVQHLFGFAAEFLSQAGAIGPGGEPVGLAGMLCHLHWTDPANLALASLLNSGVLDAICMSATEGMSADAFEPVAEQLLVLFSHLFQCLPLHRAVLAQPERFLHSTSKVVLEPLSPAAQAALDRHNSAALSQLVAYVQRYVAGLGPDGGASERATEPLPLSGLRVPVATGVAAPSPALLALLASAPRVEAAVCSPYAALSGRGDDFSSMYDLVRSVRAGVLLDIASAPTVGMADRHGQAVPLNRFALDYYKHGQKSALVTANGLREGDAWQVLSAFSDILRVVAVSLARLLPPSAFHPVAYSLDRLAREFAAKFKRFNDAPGPRGGY</sequence>
<dbReference type="SMART" id="SM00490">
    <property type="entry name" value="HELICc"/>
    <property type="match status" value="1"/>
</dbReference>
<evidence type="ECO:0000256" key="2">
    <source>
        <dbReference type="ARBA" id="ARBA00022801"/>
    </source>
</evidence>
<dbReference type="PANTHER" id="PTHR44533">
    <property type="entry name" value="DEAD/H RNA HELICASE, PUTATIVE-RELATED"/>
    <property type="match status" value="1"/>
</dbReference>
<evidence type="ECO:0000259" key="6">
    <source>
        <dbReference type="PROSITE" id="PS51192"/>
    </source>
</evidence>
<feature type="region of interest" description="Disordered" evidence="5">
    <location>
        <begin position="1300"/>
        <end position="1334"/>
    </location>
</feature>
<dbReference type="GO" id="GO:0016787">
    <property type="term" value="F:hydrolase activity"/>
    <property type="evidence" value="ECO:0007669"/>
    <property type="project" value="UniProtKB-KW"/>
</dbReference>
<evidence type="ECO:0000256" key="4">
    <source>
        <dbReference type="ARBA" id="ARBA00022840"/>
    </source>
</evidence>
<feature type="compositionally biased region" description="Low complexity" evidence="5">
    <location>
        <begin position="726"/>
        <end position="735"/>
    </location>
</feature>
<reference evidence="7 8" key="1">
    <citation type="journal article" date="2018" name="Plant J.">
        <title>Genome sequences of Chlorella sorokiniana UTEX 1602 and Micractinium conductrix SAG 241.80: implications to maltose excretion by a green alga.</title>
        <authorList>
            <person name="Arriola M.B."/>
            <person name="Velmurugan N."/>
            <person name="Zhang Y."/>
            <person name="Plunkett M.H."/>
            <person name="Hondzo H."/>
            <person name="Barney B.M."/>
        </authorList>
    </citation>
    <scope>NUCLEOTIDE SEQUENCE [LARGE SCALE GENOMIC DNA]</scope>
    <source>
        <strain evidence="8">UTEX 1602</strain>
    </source>
</reference>
<dbReference type="OrthoDB" id="513631at2759"/>
<dbReference type="EMBL" id="LHPG02000006">
    <property type="protein sequence ID" value="PRW57760.1"/>
    <property type="molecule type" value="Genomic_DNA"/>
</dbReference>
<feature type="region of interest" description="Disordered" evidence="5">
    <location>
        <begin position="475"/>
        <end position="535"/>
    </location>
</feature>
<dbReference type="InterPro" id="IPR059032">
    <property type="entry name" value="WHD_DDX60"/>
</dbReference>
<proteinExistence type="predicted"/>
<dbReference type="Gene3D" id="3.40.50.300">
    <property type="entry name" value="P-loop containing nucleotide triphosphate hydrolases"/>
    <property type="match status" value="2"/>
</dbReference>
<dbReference type="InterPro" id="IPR001650">
    <property type="entry name" value="Helicase_C-like"/>
</dbReference>
<keyword evidence="1" id="KW-0547">Nucleotide-binding</keyword>
<dbReference type="InterPro" id="IPR027417">
    <property type="entry name" value="P-loop_NTPase"/>
</dbReference>
<protein>
    <submittedName>
        <fullName evidence="7">DEAD DEAH box</fullName>
    </submittedName>
</protein>
<keyword evidence="8" id="KW-1185">Reference proteome</keyword>
<dbReference type="SMART" id="SM00487">
    <property type="entry name" value="DEXDc"/>
    <property type="match status" value="1"/>
</dbReference>
<dbReference type="InterPro" id="IPR011545">
    <property type="entry name" value="DEAD/DEAH_box_helicase_dom"/>
</dbReference>
<dbReference type="Proteomes" id="UP000239899">
    <property type="component" value="Unassembled WGS sequence"/>
</dbReference>
<feature type="region of interest" description="Disordered" evidence="5">
    <location>
        <begin position="751"/>
        <end position="770"/>
    </location>
</feature>
<evidence type="ECO:0000256" key="1">
    <source>
        <dbReference type="ARBA" id="ARBA00022741"/>
    </source>
</evidence>
<gene>
    <name evidence="7" type="ORF">C2E21_3576</name>
</gene>
<dbReference type="Pfam" id="PF00270">
    <property type="entry name" value="DEAD"/>
    <property type="match status" value="1"/>
</dbReference>
<dbReference type="GO" id="GO:0004386">
    <property type="term" value="F:helicase activity"/>
    <property type="evidence" value="ECO:0007669"/>
    <property type="project" value="UniProtKB-KW"/>
</dbReference>
<feature type="region of interest" description="Disordered" evidence="5">
    <location>
        <begin position="681"/>
        <end position="740"/>
    </location>
</feature>
<feature type="compositionally biased region" description="Gly residues" evidence="5">
    <location>
        <begin position="1056"/>
        <end position="1075"/>
    </location>
</feature>
<dbReference type="Pfam" id="PF26076">
    <property type="entry name" value="WHD_DDX60"/>
    <property type="match status" value="1"/>
</dbReference>
<dbReference type="STRING" id="3076.A0A2P6TUL6"/>
<dbReference type="PANTHER" id="PTHR44533:SF4">
    <property type="entry name" value="DEAD_H RNA HELICASE, PUTATIVE-RELATED"/>
    <property type="match status" value="1"/>
</dbReference>
<feature type="domain" description="Helicase ATP-binding" evidence="6">
    <location>
        <begin position="780"/>
        <end position="937"/>
    </location>
</feature>
<dbReference type="GO" id="GO:0005524">
    <property type="term" value="F:ATP binding"/>
    <property type="evidence" value="ECO:0007669"/>
    <property type="project" value="UniProtKB-KW"/>
</dbReference>
<accession>A0A2P6TUL6</accession>